<keyword evidence="3" id="KW-1133">Transmembrane helix</keyword>
<sequence length="532" mass="60460">MKPAPIQKMKNQTQTQTQIKKKTFFCIFSLCNRNRGSVSEISSVSNIFLCFFPRKQNESFPLSFSPEGEIFVNRNFSRSLLTAKLLKVPPFIRSGLLGTYLACLYVSRAMDSEQSFPPRDVVKCCDFVCDYSLGACTRTVKRKFNEEGNLMLLLSRRSSDSSSTAKLLVENQCAALLEDLSSQRKIVKDLHLELEEERNAAASAANETMSMILRLQREKAEIQMEARQFKGFAEEKMTHDQEKLKVMEELLYEKDQAIEALSYEVEAYKDSLLSCGITEAEMQDQVLGFEAYPCEYTLKCSVDDENPSGLDGDVEVVEKVMVGQSPGWPYYDPNSPLEAAKEIKGTFSADSPMSCSSDRVYTIDSVHVGVSEVKIDNEPSKMSKEKLNGDHWTSPRYQEPVVMTQHGVNEPDIEKLYTRLQALEADRESLRHTIVSMRTDKAQLVLLKEIAQHLSKETVTTKRRNLVSKMPSFKAFCVVTVFKWIVSFVSWRRKAKQNKYVYNLSANNMGMLMILGEGSRTRRWSCLTSSHV</sequence>
<keyword evidence="4" id="KW-0472">Membrane</keyword>
<accession>A0A397YLP2</accession>
<evidence type="ECO:0000259" key="6">
    <source>
        <dbReference type="PROSITE" id="PS51775"/>
    </source>
</evidence>
<evidence type="ECO:0000256" key="2">
    <source>
        <dbReference type="ARBA" id="ARBA00022692"/>
    </source>
</evidence>
<name>A0A397YLP2_BRACM</name>
<evidence type="ECO:0000313" key="8">
    <source>
        <dbReference type="Proteomes" id="UP000264353"/>
    </source>
</evidence>
<organism evidence="7 8">
    <name type="scientific">Brassica campestris</name>
    <name type="common">Field mustard</name>
    <dbReference type="NCBI Taxonomy" id="3711"/>
    <lineage>
        <taxon>Eukaryota</taxon>
        <taxon>Viridiplantae</taxon>
        <taxon>Streptophyta</taxon>
        <taxon>Embryophyta</taxon>
        <taxon>Tracheophyta</taxon>
        <taxon>Spermatophyta</taxon>
        <taxon>Magnoliopsida</taxon>
        <taxon>eudicotyledons</taxon>
        <taxon>Gunneridae</taxon>
        <taxon>Pentapetalae</taxon>
        <taxon>rosids</taxon>
        <taxon>malvids</taxon>
        <taxon>Brassicales</taxon>
        <taxon>Brassicaceae</taxon>
        <taxon>Brassiceae</taxon>
        <taxon>Brassica</taxon>
    </lineage>
</organism>
<evidence type="ECO:0000256" key="4">
    <source>
        <dbReference type="ARBA" id="ARBA00023136"/>
    </source>
</evidence>
<reference evidence="7 8" key="1">
    <citation type="submission" date="2018-06" db="EMBL/GenBank/DDBJ databases">
        <title>WGS assembly of Brassica rapa FPsc.</title>
        <authorList>
            <person name="Bowman J."/>
            <person name="Kohchi T."/>
            <person name="Yamato K."/>
            <person name="Jenkins J."/>
            <person name="Shu S."/>
            <person name="Ishizaki K."/>
            <person name="Yamaoka S."/>
            <person name="Nishihama R."/>
            <person name="Nakamura Y."/>
            <person name="Berger F."/>
            <person name="Adam C."/>
            <person name="Aki S."/>
            <person name="Althoff F."/>
            <person name="Araki T."/>
            <person name="Arteaga-Vazquez M."/>
            <person name="Balasubrmanian S."/>
            <person name="Bauer D."/>
            <person name="Boehm C."/>
            <person name="Briginshaw L."/>
            <person name="Caballero-Perez J."/>
            <person name="Catarino B."/>
            <person name="Chen F."/>
            <person name="Chiyoda S."/>
            <person name="Chovatia M."/>
            <person name="Davies K."/>
            <person name="Delmans M."/>
            <person name="Demura T."/>
            <person name="Dierschke T."/>
            <person name="Dolan L."/>
            <person name="Dorantes-Acosta A."/>
            <person name="Eklund D."/>
            <person name="Florent S."/>
            <person name="Flores-Sandoval E."/>
            <person name="Fujiyama A."/>
            <person name="Fukuzawa H."/>
            <person name="Galik B."/>
            <person name="Grimanelli D."/>
            <person name="Grimwood J."/>
            <person name="Grossniklaus U."/>
            <person name="Hamada T."/>
            <person name="Haseloff J."/>
            <person name="Hetherington A."/>
            <person name="Higo A."/>
            <person name="Hirakawa Y."/>
            <person name="Hundley H."/>
            <person name="Ikeda Y."/>
            <person name="Inoue K."/>
            <person name="Inoue S."/>
            <person name="Ishida S."/>
            <person name="Jia Q."/>
            <person name="Kakita M."/>
            <person name="Kanazawa T."/>
            <person name="Kawai Y."/>
            <person name="Kawashima T."/>
            <person name="Kennedy M."/>
            <person name="Kinose K."/>
            <person name="Kinoshita T."/>
            <person name="Kohara Y."/>
            <person name="Koide E."/>
            <person name="Komatsu K."/>
            <person name="Kopischke S."/>
            <person name="Kubo M."/>
            <person name="Kyozuka J."/>
            <person name="Lagercrantz U."/>
            <person name="Lin S."/>
            <person name="Lindquist E."/>
            <person name="Lipzen A."/>
            <person name="Lu C."/>
            <person name="Luna E."/>
            <person name="Martienssen R."/>
            <person name="Minamino N."/>
            <person name="Mizutani M."/>
            <person name="Mizutani M."/>
            <person name="Mochizuki N."/>
            <person name="Monte I."/>
            <person name="Mosher R."/>
            <person name="Nagasaki H."/>
            <person name="Nakagami H."/>
            <person name="Naramoto S."/>
            <person name="Nishitani K."/>
            <person name="Ohtani M."/>
            <person name="Okamoto T."/>
            <person name="Okumura M."/>
            <person name="Phillips J."/>
            <person name="Pollak B."/>
            <person name="Reinders A."/>
            <person name="Roevekamp M."/>
            <person name="Sano R."/>
            <person name="Sawa S."/>
            <person name="Schmid M."/>
            <person name="Shirakawa M."/>
            <person name="Solano R."/>
            <person name="Spunde A."/>
            <person name="Suetsugu N."/>
            <person name="Sugano S."/>
            <person name="Sugiyama A."/>
            <person name="Sun R."/>
            <person name="Suzuki Y."/>
            <person name="Takenaka M."/>
            <person name="Takezawa D."/>
            <person name="Tomogane H."/>
            <person name="Tsuzuki M."/>
            <person name="Ueda T."/>
            <person name="Umeda M."/>
            <person name="Ward J."/>
            <person name="Watanabe Y."/>
            <person name="Yazaki K."/>
            <person name="Yokoyama R."/>
            <person name="Yoshitake Y."/>
            <person name="Yotsui I."/>
            <person name="Zachgo S."/>
            <person name="Schmutz J."/>
        </authorList>
    </citation>
    <scope>NUCLEOTIDE SEQUENCE [LARGE SCALE GENOMIC DNA]</scope>
    <source>
        <strain evidence="8">cv. B-3</strain>
    </source>
</reference>
<gene>
    <name evidence="7" type="ORF">BRARA_G01641</name>
</gene>
<dbReference type="PANTHER" id="PTHR31422:SF22">
    <property type="entry name" value="GTD-BINDING DOMAIN-CONTAINING PROTEIN"/>
    <property type="match status" value="1"/>
</dbReference>
<dbReference type="GO" id="GO:0080115">
    <property type="term" value="F:myosin XI tail binding"/>
    <property type="evidence" value="ECO:0007669"/>
    <property type="project" value="UniProtKB-ARBA"/>
</dbReference>
<evidence type="ECO:0000256" key="1">
    <source>
        <dbReference type="ARBA" id="ARBA00004370"/>
    </source>
</evidence>
<dbReference type="PROSITE" id="PS51775">
    <property type="entry name" value="GTD_BINDING"/>
    <property type="match status" value="1"/>
</dbReference>
<evidence type="ECO:0000256" key="3">
    <source>
        <dbReference type="ARBA" id="ARBA00022989"/>
    </source>
</evidence>
<feature type="domain" description="GTD-binding" evidence="6">
    <location>
        <begin position="171"/>
        <end position="269"/>
    </location>
</feature>
<dbReference type="GO" id="GO:0016020">
    <property type="term" value="C:membrane"/>
    <property type="evidence" value="ECO:0007669"/>
    <property type="project" value="UniProtKB-SubCell"/>
</dbReference>
<dbReference type="Pfam" id="PF04576">
    <property type="entry name" value="Zein-binding"/>
    <property type="match status" value="1"/>
</dbReference>
<dbReference type="InterPro" id="IPR007656">
    <property type="entry name" value="GTD-bd"/>
</dbReference>
<keyword evidence="5" id="KW-0175">Coiled coil</keyword>
<dbReference type="PANTHER" id="PTHR31422">
    <property type="entry name" value="BNAANNG28530D PROTEIN"/>
    <property type="match status" value="1"/>
</dbReference>
<keyword evidence="2" id="KW-0812">Transmembrane</keyword>
<feature type="coiled-coil region" evidence="5">
    <location>
        <begin position="413"/>
        <end position="440"/>
    </location>
</feature>
<dbReference type="Proteomes" id="UP000264353">
    <property type="component" value="Chromosome A7"/>
</dbReference>
<feature type="coiled-coil region" evidence="5">
    <location>
        <begin position="177"/>
        <end position="207"/>
    </location>
</feature>
<proteinExistence type="predicted"/>
<evidence type="ECO:0000256" key="5">
    <source>
        <dbReference type="SAM" id="Coils"/>
    </source>
</evidence>
<comment type="subcellular location">
    <subcellularLocation>
        <location evidence="1">Membrane</location>
    </subcellularLocation>
</comment>
<dbReference type="EMBL" id="CM010634">
    <property type="protein sequence ID" value="RID54309.1"/>
    <property type="molecule type" value="Genomic_DNA"/>
</dbReference>
<protein>
    <recommendedName>
        <fullName evidence="6">GTD-binding domain-containing protein</fullName>
    </recommendedName>
</protein>
<dbReference type="AlphaFoldDB" id="A0A397YLP2"/>
<evidence type="ECO:0000313" key="7">
    <source>
        <dbReference type="EMBL" id="RID54309.1"/>
    </source>
</evidence>